<proteinExistence type="inferred from homology"/>
<comment type="similarity">
    <text evidence="4">Belongs to the FAD-dependent oxidoreductase 2 family. FRD/SDH subfamily.</text>
</comment>
<evidence type="ECO:0000256" key="5">
    <source>
        <dbReference type="ARBA" id="ARBA00012792"/>
    </source>
</evidence>
<dbReference type="InterPro" id="IPR003953">
    <property type="entry name" value="FAD-dep_OxRdtase_2_FAD-bd"/>
</dbReference>
<dbReference type="InterPro" id="IPR015939">
    <property type="entry name" value="Fum_Rdtase/Succ_DH_flav-like_C"/>
</dbReference>
<feature type="domain" description="Fumarate reductase/succinate dehydrogenase flavoprotein-like C-terminal" evidence="16">
    <location>
        <begin position="444"/>
        <end position="569"/>
    </location>
</feature>
<dbReference type="PIRSF" id="PIRSF000171">
    <property type="entry name" value="SDHA_APRA_LASPO"/>
    <property type="match status" value="1"/>
</dbReference>
<evidence type="ECO:0000256" key="14">
    <source>
        <dbReference type="PIRSR" id="PIRSR000171-1"/>
    </source>
</evidence>
<keyword evidence="8" id="KW-0285">Flavoprotein</keyword>
<dbReference type="Gene3D" id="1.20.58.100">
    <property type="entry name" value="Fumarate reductase/succinate dehydrogenase flavoprotein-like, C-terminal domain"/>
    <property type="match status" value="1"/>
</dbReference>
<dbReference type="GO" id="GO:0005886">
    <property type="term" value="C:plasma membrane"/>
    <property type="evidence" value="ECO:0007669"/>
    <property type="project" value="UniProtKB-SubCell"/>
</dbReference>
<dbReference type="FunFam" id="1.20.58.100:FF:000001">
    <property type="entry name" value="Succinate dehydrogenase flavoprotein subunit (SdhA)"/>
    <property type="match status" value="1"/>
</dbReference>
<evidence type="ECO:0000259" key="15">
    <source>
        <dbReference type="Pfam" id="PF00890"/>
    </source>
</evidence>
<dbReference type="InterPro" id="IPR037099">
    <property type="entry name" value="Fum_R/Succ_DH_flav-like_C_sf"/>
</dbReference>
<evidence type="ECO:0000259" key="16">
    <source>
        <dbReference type="Pfam" id="PF02910"/>
    </source>
</evidence>
<evidence type="ECO:0000256" key="12">
    <source>
        <dbReference type="ARBA" id="ARBA00023136"/>
    </source>
</evidence>
<dbReference type="PANTHER" id="PTHR11632:SF51">
    <property type="entry name" value="SUCCINATE DEHYDROGENASE [UBIQUINONE] FLAVOPROTEIN SUBUNIT, MITOCHONDRIAL"/>
    <property type="match status" value="1"/>
</dbReference>
<dbReference type="GO" id="GO:0008177">
    <property type="term" value="F:succinate dehydrogenase (quinone) activity"/>
    <property type="evidence" value="ECO:0007669"/>
    <property type="project" value="UniProtKB-EC"/>
</dbReference>
<reference evidence="17 18" key="1">
    <citation type="submission" date="2020-02" db="EMBL/GenBank/DDBJ databases">
        <title>Genomic and physiological characterization of two novel Nitrospinaceae genera.</title>
        <authorList>
            <person name="Mueller A.J."/>
            <person name="Jung M.-Y."/>
            <person name="Strachan C.R."/>
            <person name="Herbold C.W."/>
            <person name="Kirkegaard R.H."/>
            <person name="Daims H."/>
        </authorList>
    </citation>
    <scope>NUCLEOTIDE SEQUENCE [LARGE SCALE GENOMIC DNA]</scope>
    <source>
        <strain evidence="17">EB</strain>
    </source>
</reference>
<dbReference type="PROSITE" id="PS00504">
    <property type="entry name" value="FRD_SDH_FAD_BINDING"/>
    <property type="match status" value="1"/>
</dbReference>
<dbReference type="Gene3D" id="3.50.50.60">
    <property type="entry name" value="FAD/NAD(P)-binding domain"/>
    <property type="match status" value="1"/>
</dbReference>
<sequence length="569" mass="62936">MIKHDVLIVGAGLAGMRAAIECCDGLSVGLLTKVYPSRSHSGAAQGGIAASLGNSEEDSWEEHMFDTIKGGDYLNDQDAVEEYVKAAPRIIYELEHFGCVFSRMADGRIAQRSFGGHSKPRACFSADRTGHAILHALHEQLMKRGKEVKIYNEWYLHSLVVQEDQCHGVVVSNVKTGEVEIIQAKSVIFATGGYGRVFKITTNAYASTADGAIAAFNAGVPLEDPEFVQFHPSGLYRQGILFSEAARGEGGYLLNGKEERFMEAYAPARMELAPRDIVARAEQSEIDAGRGWNGEGCIALDLRHLGEARIMERLPQIRQLGIDFIGVDCIKDPLPIQPSAHYSMGGIPTNMFGQVVLDKNKTPLRGFFAAGECACVSVHGANRLGTNSLLDATVFGERTGKSAAEHARSVGFGQINEGREKAGVLKQIEEIFQRSGTESYNDIRNEMKDTMMEQCGVFRDADRLKECLEKLKSLQMRFKNGKVTDKGKIFNTELFEIIELGNMLKMAEIITFGALNREESRGGHFRTDFPKRNDEKFLHHSMIGKDGDELKLEKKPVVITKYPPKERTY</sequence>
<keyword evidence="11" id="KW-0560">Oxidoreductase</keyword>
<dbReference type="EC" id="1.3.5.1" evidence="5"/>
<dbReference type="Gene3D" id="4.10.80.40">
    <property type="entry name" value="succinate dehydrogenase protein domain"/>
    <property type="match status" value="1"/>
</dbReference>
<feature type="active site" description="Proton acceptor" evidence="14">
    <location>
        <position position="275"/>
    </location>
</feature>
<keyword evidence="7" id="KW-0813">Transport</keyword>
<dbReference type="PANTHER" id="PTHR11632">
    <property type="entry name" value="SUCCINATE DEHYDROGENASE 2 FLAVOPROTEIN SUBUNIT"/>
    <property type="match status" value="1"/>
</dbReference>
<evidence type="ECO:0000256" key="10">
    <source>
        <dbReference type="ARBA" id="ARBA00022982"/>
    </source>
</evidence>
<dbReference type="InterPro" id="IPR027477">
    <property type="entry name" value="Succ_DH/fumarate_Rdtase_cat_sf"/>
</dbReference>
<comment type="pathway">
    <text evidence="3">Carbohydrate metabolism; tricarboxylic acid cycle; fumarate from succinate (bacterial route): step 1/1.</text>
</comment>
<evidence type="ECO:0000256" key="3">
    <source>
        <dbReference type="ARBA" id="ARBA00004894"/>
    </source>
</evidence>
<keyword evidence="9" id="KW-0274">FAD</keyword>
<dbReference type="EMBL" id="CP048685">
    <property type="protein sequence ID" value="QPJ62704.1"/>
    <property type="molecule type" value="Genomic_DNA"/>
</dbReference>
<evidence type="ECO:0000256" key="6">
    <source>
        <dbReference type="ARBA" id="ARBA00019965"/>
    </source>
</evidence>
<accession>A0A7T0G0S7</accession>
<organism evidence="17 18">
    <name type="scientific">Candidatus Nitronauta litoralis</name>
    <dbReference type="NCBI Taxonomy" id="2705533"/>
    <lineage>
        <taxon>Bacteria</taxon>
        <taxon>Pseudomonadati</taxon>
        <taxon>Nitrospinota/Tectimicrobiota group</taxon>
        <taxon>Nitrospinota</taxon>
        <taxon>Nitrospinia</taxon>
        <taxon>Nitrospinales</taxon>
        <taxon>Nitrospinaceae</taxon>
        <taxon>Candidatus Nitronauta</taxon>
    </lineage>
</organism>
<dbReference type="Pfam" id="PF00890">
    <property type="entry name" value="FAD_binding_2"/>
    <property type="match status" value="1"/>
</dbReference>
<evidence type="ECO:0000256" key="9">
    <source>
        <dbReference type="ARBA" id="ARBA00022827"/>
    </source>
</evidence>
<evidence type="ECO:0000256" key="1">
    <source>
        <dbReference type="ARBA" id="ARBA00001974"/>
    </source>
</evidence>
<dbReference type="SUPFAM" id="SSF56425">
    <property type="entry name" value="Succinate dehydrogenase/fumarate reductase flavoprotein, catalytic domain"/>
    <property type="match status" value="1"/>
</dbReference>
<keyword evidence="10" id="KW-0249">Electron transport</keyword>
<dbReference type="GO" id="GO:0022900">
    <property type="term" value="P:electron transport chain"/>
    <property type="evidence" value="ECO:0007669"/>
    <property type="project" value="InterPro"/>
</dbReference>
<evidence type="ECO:0000256" key="11">
    <source>
        <dbReference type="ARBA" id="ARBA00023002"/>
    </source>
</evidence>
<dbReference type="AlphaFoldDB" id="A0A7T0G0S7"/>
<evidence type="ECO:0000256" key="13">
    <source>
        <dbReference type="ARBA" id="ARBA00049220"/>
    </source>
</evidence>
<evidence type="ECO:0000256" key="2">
    <source>
        <dbReference type="ARBA" id="ARBA00004515"/>
    </source>
</evidence>
<comment type="subcellular location">
    <subcellularLocation>
        <location evidence="2">Cell inner membrane</location>
        <topology evidence="2">Peripheral membrane protein</topology>
        <orientation evidence="2">Cytoplasmic side</orientation>
    </subcellularLocation>
</comment>
<evidence type="ECO:0000313" key="17">
    <source>
        <dbReference type="EMBL" id="QPJ62704.1"/>
    </source>
</evidence>
<dbReference type="InterPro" id="IPR014006">
    <property type="entry name" value="Succ_Dhase_FrdA_Gneg"/>
</dbReference>
<comment type="cofactor">
    <cofactor evidence="1">
        <name>FAD</name>
        <dbReference type="ChEBI" id="CHEBI:57692"/>
    </cofactor>
</comment>
<dbReference type="FunFam" id="3.90.700.10:FF:000001">
    <property type="entry name" value="Mitochondrial succinate dehydrogenase flavoprotein subunit"/>
    <property type="match status" value="1"/>
</dbReference>
<dbReference type="SUPFAM" id="SSF46977">
    <property type="entry name" value="Succinate dehydrogenase/fumarate reductase flavoprotein C-terminal domain"/>
    <property type="match status" value="1"/>
</dbReference>
<comment type="catalytic activity">
    <reaction evidence="13">
        <text>a quinone + succinate = fumarate + a quinol</text>
        <dbReference type="Rhea" id="RHEA:40523"/>
        <dbReference type="ChEBI" id="CHEBI:24646"/>
        <dbReference type="ChEBI" id="CHEBI:29806"/>
        <dbReference type="ChEBI" id="CHEBI:30031"/>
        <dbReference type="ChEBI" id="CHEBI:132124"/>
        <dbReference type="EC" id="1.3.5.1"/>
    </reaction>
</comment>
<keyword evidence="12" id="KW-0472">Membrane</keyword>
<gene>
    <name evidence="17" type="ORF">G3M70_12785</name>
</gene>
<dbReference type="Gene3D" id="3.90.700.10">
    <property type="entry name" value="Succinate dehydrogenase/fumarate reductase flavoprotein, catalytic domain"/>
    <property type="match status" value="1"/>
</dbReference>
<dbReference type="Proteomes" id="UP000594688">
    <property type="component" value="Chromosome"/>
</dbReference>
<name>A0A7T0G0S7_9BACT</name>
<dbReference type="InterPro" id="IPR030664">
    <property type="entry name" value="SdhA/FrdA/AprA"/>
</dbReference>
<evidence type="ECO:0000313" key="18">
    <source>
        <dbReference type="Proteomes" id="UP000594688"/>
    </source>
</evidence>
<dbReference type="Pfam" id="PF02910">
    <property type="entry name" value="Succ_DH_flav_C"/>
    <property type="match status" value="1"/>
</dbReference>
<dbReference type="InterPro" id="IPR003952">
    <property type="entry name" value="FRD_SDH_FAD_BS"/>
</dbReference>
<dbReference type="GO" id="GO:0009055">
    <property type="term" value="F:electron transfer activity"/>
    <property type="evidence" value="ECO:0007669"/>
    <property type="project" value="TreeGrafter"/>
</dbReference>
<evidence type="ECO:0000256" key="4">
    <source>
        <dbReference type="ARBA" id="ARBA00008040"/>
    </source>
</evidence>
<dbReference type="GO" id="GO:0050660">
    <property type="term" value="F:flavin adenine dinucleotide binding"/>
    <property type="evidence" value="ECO:0007669"/>
    <property type="project" value="InterPro"/>
</dbReference>
<dbReference type="SUPFAM" id="SSF51905">
    <property type="entry name" value="FAD/NAD(P)-binding domain"/>
    <property type="match status" value="1"/>
</dbReference>
<protein>
    <recommendedName>
        <fullName evidence="6">Succinate dehydrogenase flavoprotein subunit</fullName>
        <ecNumber evidence="5">1.3.5.1</ecNumber>
    </recommendedName>
</protein>
<dbReference type="InterPro" id="IPR036188">
    <property type="entry name" value="FAD/NAD-bd_sf"/>
</dbReference>
<dbReference type="KEGG" id="nli:G3M70_12785"/>
<evidence type="ECO:0000256" key="7">
    <source>
        <dbReference type="ARBA" id="ARBA00022448"/>
    </source>
</evidence>
<dbReference type="NCBIfam" id="TIGR01812">
    <property type="entry name" value="sdhA_frdA_Gneg"/>
    <property type="match status" value="1"/>
</dbReference>
<evidence type="ECO:0000256" key="8">
    <source>
        <dbReference type="ARBA" id="ARBA00022630"/>
    </source>
</evidence>
<feature type="domain" description="FAD-dependent oxidoreductase 2 FAD-binding" evidence="15">
    <location>
        <begin position="5"/>
        <end position="389"/>
    </location>
</feature>
<dbReference type="GO" id="GO:0009061">
    <property type="term" value="P:anaerobic respiration"/>
    <property type="evidence" value="ECO:0007669"/>
    <property type="project" value="TreeGrafter"/>
</dbReference>